<evidence type="ECO:0000256" key="1">
    <source>
        <dbReference type="SAM" id="MobiDB-lite"/>
    </source>
</evidence>
<evidence type="ECO:0000313" key="2">
    <source>
        <dbReference type="EMBL" id="KAK4879734.1"/>
    </source>
</evidence>
<proteinExistence type="predicted"/>
<keyword evidence="3" id="KW-1185">Reference proteome</keyword>
<protein>
    <submittedName>
        <fullName evidence="2">Uncharacterized protein</fullName>
    </submittedName>
</protein>
<evidence type="ECO:0000313" key="3">
    <source>
        <dbReference type="Proteomes" id="UP001353858"/>
    </source>
</evidence>
<dbReference type="EMBL" id="JARPUR010000003">
    <property type="protein sequence ID" value="KAK4879734.1"/>
    <property type="molecule type" value="Genomic_DNA"/>
</dbReference>
<dbReference type="SUPFAM" id="SSF47923">
    <property type="entry name" value="Ypt/Rab-GAP domain of gyp1p"/>
    <property type="match status" value="1"/>
</dbReference>
<feature type="region of interest" description="Disordered" evidence="1">
    <location>
        <begin position="1"/>
        <end position="28"/>
    </location>
</feature>
<dbReference type="InterPro" id="IPR011011">
    <property type="entry name" value="Znf_FYVE_PHD"/>
</dbReference>
<sequence length="173" mass="19206">MKNIPTPDEQSDIDFDKENNESTNCASKSPCKLSNNIKKSKLAERETIEENTVESATFKNETAVALTNSCEEVTEITKAPNILPPPNEFGGGNPFLMFLCISVLLQHRNQIISKNSSAEVEFDGEGLQDQDSSDDELCVICGEYEKSRETWFRCTSCGKWAQKDCSGVDKPLV</sequence>
<accession>A0AAN7SH09</accession>
<name>A0AAN7SH09_9COLE</name>
<dbReference type="AlphaFoldDB" id="A0AAN7SH09"/>
<dbReference type="InterPro" id="IPR035969">
    <property type="entry name" value="Rab-GAP_TBC_sf"/>
</dbReference>
<dbReference type="SUPFAM" id="SSF57903">
    <property type="entry name" value="FYVE/PHD zinc finger"/>
    <property type="match status" value="1"/>
</dbReference>
<organism evidence="2 3">
    <name type="scientific">Aquatica leii</name>
    <dbReference type="NCBI Taxonomy" id="1421715"/>
    <lineage>
        <taxon>Eukaryota</taxon>
        <taxon>Metazoa</taxon>
        <taxon>Ecdysozoa</taxon>
        <taxon>Arthropoda</taxon>
        <taxon>Hexapoda</taxon>
        <taxon>Insecta</taxon>
        <taxon>Pterygota</taxon>
        <taxon>Neoptera</taxon>
        <taxon>Endopterygota</taxon>
        <taxon>Coleoptera</taxon>
        <taxon>Polyphaga</taxon>
        <taxon>Elateriformia</taxon>
        <taxon>Elateroidea</taxon>
        <taxon>Lampyridae</taxon>
        <taxon>Luciolinae</taxon>
        <taxon>Aquatica</taxon>
    </lineage>
</organism>
<comment type="caution">
    <text evidence="2">The sequence shown here is derived from an EMBL/GenBank/DDBJ whole genome shotgun (WGS) entry which is preliminary data.</text>
</comment>
<reference evidence="3" key="1">
    <citation type="submission" date="2023-01" db="EMBL/GenBank/DDBJ databases">
        <title>Key to firefly adult light organ development and bioluminescence: homeobox transcription factors regulate luciferase expression and transportation to peroxisome.</title>
        <authorList>
            <person name="Fu X."/>
        </authorList>
    </citation>
    <scope>NUCLEOTIDE SEQUENCE [LARGE SCALE GENOMIC DNA]</scope>
</reference>
<gene>
    <name evidence="2" type="ORF">RN001_007880</name>
</gene>
<dbReference type="Proteomes" id="UP001353858">
    <property type="component" value="Unassembled WGS sequence"/>
</dbReference>